<keyword evidence="1" id="KW-0560">Oxidoreductase</keyword>
<dbReference type="RefSeq" id="WP_211851462.1">
    <property type="nucleotide sequence ID" value="NZ_JAAGBB010000005.1"/>
</dbReference>
<evidence type="ECO:0000259" key="2">
    <source>
        <dbReference type="Pfam" id="PF01266"/>
    </source>
</evidence>
<evidence type="ECO:0000313" key="4">
    <source>
        <dbReference type="Proteomes" id="UP001196870"/>
    </source>
</evidence>
<sequence>MPRSVMVLGAGMVGVSVALHLRRRGCDVVLVDRQGPGEGASFGNGGLIQREAVYPHPFPRALGELMRIARNQAIDVHYHPLALPGFVSPLLRYWWNSEPERYLRAVLAYSRLIATCVDEHLALARNADAMALLRPIGWMRLYGTAKALEAAAAQAEAAQRDYGINHRLLDGRALAAAEPHLLVTRAGAIHWTDPLSVSDPHALTLAYAGMFTGEGGTLATGDAATLARAGSGWRVQTADGPVEAESAVIALGAASARITRSLGYAPPTFGKRGYHMHYTLQGNAVLHTPFIDVDSGFLLAPMRAGIRLTTGAEFAREDADPSPIQLERAEPVARGLLPLAERVEDKPWMGTRPCTPDMLPIIGPIPAQQGLWAAFGHAHQGLTLGPTTGRLLADMITGAAPFLDPTPYAPARF</sequence>
<comment type="caution">
    <text evidence="3">The sequence shown here is derived from an EMBL/GenBank/DDBJ whole genome shotgun (WGS) entry which is preliminary data.</text>
</comment>
<dbReference type="PANTHER" id="PTHR13847:SF289">
    <property type="entry name" value="GLYCINE OXIDASE"/>
    <property type="match status" value="1"/>
</dbReference>
<dbReference type="Gene3D" id="3.30.9.10">
    <property type="entry name" value="D-Amino Acid Oxidase, subunit A, domain 2"/>
    <property type="match status" value="1"/>
</dbReference>
<proteinExistence type="predicted"/>
<dbReference type="EMBL" id="JAAGBB010000005">
    <property type="protein sequence ID" value="MBR0663873.1"/>
    <property type="molecule type" value="Genomic_DNA"/>
</dbReference>
<gene>
    <name evidence="3" type="ORF">GXW71_05820</name>
</gene>
<dbReference type="InterPro" id="IPR006076">
    <property type="entry name" value="FAD-dep_OxRdtase"/>
</dbReference>
<dbReference type="SUPFAM" id="SSF51905">
    <property type="entry name" value="FAD/NAD(P)-binding domain"/>
    <property type="match status" value="1"/>
</dbReference>
<reference evidence="4" key="1">
    <citation type="journal article" date="2021" name="Syst. Appl. Microbiol.">
        <title>Roseomonas hellenica sp. nov., isolated from roots of wild-growing Alkanna tinctoria.</title>
        <authorList>
            <person name="Rat A."/>
            <person name="Naranjo H.D."/>
            <person name="Lebbe L."/>
            <person name="Cnockaert M."/>
            <person name="Krigas N."/>
            <person name="Grigoriadou K."/>
            <person name="Maloupa E."/>
            <person name="Willems A."/>
        </authorList>
    </citation>
    <scope>NUCLEOTIDE SEQUENCE [LARGE SCALE GENOMIC DNA]</scope>
    <source>
        <strain evidence="4">LMG 31523</strain>
    </source>
</reference>
<feature type="domain" description="FAD dependent oxidoreductase" evidence="2">
    <location>
        <begin position="5"/>
        <end position="395"/>
    </location>
</feature>
<organism evidence="3 4">
    <name type="scientific">Plastoroseomonas hellenica</name>
    <dbReference type="NCBI Taxonomy" id="2687306"/>
    <lineage>
        <taxon>Bacteria</taxon>
        <taxon>Pseudomonadati</taxon>
        <taxon>Pseudomonadota</taxon>
        <taxon>Alphaproteobacteria</taxon>
        <taxon>Acetobacterales</taxon>
        <taxon>Acetobacteraceae</taxon>
        <taxon>Plastoroseomonas</taxon>
    </lineage>
</organism>
<keyword evidence="4" id="KW-1185">Reference proteome</keyword>
<evidence type="ECO:0000313" key="3">
    <source>
        <dbReference type="EMBL" id="MBR0663873.1"/>
    </source>
</evidence>
<evidence type="ECO:0000256" key="1">
    <source>
        <dbReference type="ARBA" id="ARBA00023002"/>
    </source>
</evidence>
<protein>
    <submittedName>
        <fullName evidence="3">FAD-binding oxidoreductase</fullName>
    </submittedName>
</protein>
<dbReference type="InterPro" id="IPR036188">
    <property type="entry name" value="FAD/NAD-bd_sf"/>
</dbReference>
<dbReference type="Pfam" id="PF01266">
    <property type="entry name" value="DAO"/>
    <property type="match status" value="1"/>
</dbReference>
<dbReference type="Proteomes" id="UP001196870">
    <property type="component" value="Unassembled WGS sequence"/>
</dbReference>
<name>A0ABS5EUA4_9PROT</name>
<dbReference type="SUPFAM" id="SSF54373">
    <property type="entry name" value="FAD-linked reductases, C-terminal domain"/>
    <property type="match status" value="1"/>
</dbReference>
<accession>A0ABS5EUA4</accession>
<dbReference type="Gene3D" id="3.50.50.60">
    <property type="entry name" value="FAD/NAD(P)-binding domain"/>
    <property type="match status" value="2"/>
</dbReference>
<dbReference type="PANTHER" id="PTHR13847">
    <property type="entry name" value="SARCOSINE DEHYDROGENASE-RELATED"/>
    <property type="match status" value="1"/>
</dbReference>